<feature type="transmembrane region" description="Helical" evidence="9">
    <location>
        <begin position="140"/>
        <end position="159"/>
    </location>
</feature>
<evidence type="ECO:0000256" key="7">
    <source>
        <dbReference type="ARBA" id="ARBA00022989"/>
    </source>
</evidence>
<dbReference type="eggNOG" id="COG2814">
    <property type="taxonomic scope" value="Bacteria"/>
</dbReference>
<dbReference type="PANTHER" id="PTHR23535">
    <property type="entry name" value="SUGAR EFFLUX TRANSPORTER A-RELATED"/>
    <property type="match status" value="1"/>
</dbReference>
<keyword evidence="12" id="KW-1185">Reference proteome</keyword>
<dbReference type="PANTHER" id="PTHR23535:SF2">
    <property type="entry name" value="SUGAR EFFLUX TRANSPORTER A-RELATED"/>
    <property type="match status" value="1"/>
</dbReference>
<dbReference type="AlphaFoldDB" id="D3PUQ1"/>
<name>D3PUQ1_STANL</name>
<feature type="transmembrane region" description="Helical" evidence="9">
    <location>
        <begin position="298"/>
        <end position="320"/>
    </location>
</feature>
<dbReference type="Proteomes" id="UP000000844">
    <property type="component" value="Chromosome"/>
</dbReference>
<evidence type="ECO:0000256" key="6">
    <source>
        <dbReference type="ARBA" id="ARBA00022692"/>
    </source>
</evidence>
<dbReference type="OrthoDB" id="9061072at2"/>
<dbReference type="Pfam" id="PF07690">
    <property type="entry name" value="MFS_1"/>
    <property type="match status" value="2"/>
</dbReference>
<evidence type="ECO:0000256" key="8">
    <source>
        <dbReference type="ARBA" id="ARBA00023136"/>
    </source>
</evidence>
<keyword evidence="6 9" id="KW-0812">Transmembrane</keyword>
<dbReference type="EMBL" id="CP001778">
    <property type="protein sequence ID" value="ADD44925.1"/>
    <property type="molecule type" value="Genomic_DNA"/>
</dbReference>
<accession>D3PUQ1</accession>
<evidence type="ECO:0000313" key="12">
    <source>
        <dbReference type="Proteomes" id="UP000000844"/>
    </source>
</evidence>
<dbReference type="Gene3D" id="1.20.1250.20">
    <property type="entry name" value="MFS general substrate transporter like domains"/>
    <property type="match status" value="2"/>
</dbReference>
<keyword evidence="5" id="KW-0762">Sugar transport</keyword>
<comment type="similarity">
    <text evidence="2">Belongs to the major facilitator superfamily. Set transporter family.</text>
</comment>
<dbReference type="GO" id="GO:0005886">
    <property type="term" value="C:plasma membrane"/>
    <property type="evidence" value="ECO:0007669"/>
    <property type="project" value="UniProtKB-SubCell"/>
</dbReference>
<feature type="transmembrane region" description="Helical" evidence="9">
    <location>
        <begin position="12"/>
        <end position="32"/>
    </location>
</feature>
<feature type="transmembrane region" description="Helical" evidence="9">
    <location>
        <begin position="361"/>
        <end position="380"/>
    </location>
</feature>
<evidence type="ECO:0000256" key="5">
    <source>
        <dbReference type="ARBA" id="ARBA00022597"/>
    </source>
</evidence>
<keyword evidence="3" id="KW-0813">Transport</keyword>
<dbReference type="InterPro" id="IPR011701">
    <property type="entry name" value="MFS"/>
</dbReference>
<feature type="transmembrane region" description="Helical" evidence="9">
    <location>
        <begin position="165"/>
        <end position="182"/>
    </location>
</feature>
<keyword evidence="4" id="KW-1003">Cell membrane</keyword>
<dbReference type="RefSeq" id="WP_013020496.1">
    <property type="nucleotide sequence ID" value="NC_013947.1"/>
</dbReference>
<evidence type="ECO:0000256" key="3">
    <source>
        <dbReference type="ARBA" id="ARBA00022448"/>
    </source>
</evidence>
<feature type="transmembrane region" description="Helical" evidence="9">
    <location>
        <begin position="38"/>
        <end position="60"/>
    </location>
</feature>
<keyword evidence="7 9" id="KW-1133">Transmembrane helix</keyword>
<reference evidence="11 12" key="1">
    <citation type="journal article" date="2009" name="Stand. Genomic Sci.">
        <title>Complete genome sequence of Stackebrandtia nassauensis type strain (LLR-40K-21).</title>
        <authorList>
            <person name="Munk C."/>
            <person name="Lapidus A."/>
            <person name="Copeland A."/>
            <person name="Jando M."/>
            <person name="Mayilraj S."/>
            <person name="Glavina Del Rio T."/>
            <person name="Nolan M."/>
            <person name="Chen F."/>
            <person name="Lucas S."/>
            <person name="Tice H."/>
            <person name="Cheng J.F."/>
            <person name="Han C."/>
            <person name="Detter J.C."/>
            <person name="Bruce D."/>
            <person name="Goodwin L."/>
            <person name="Chain P."/>
            <person name="Pitluck S."/>
            <person name="Goker M."/>
            <person name="Ovchinikova G."/>
            <person name="Pati A."/>
            <person name="Ivanova N."/>
            <person name="Mavromatis K."/>
            <person name="Chen A."/>
            <person name="Palaniappan K."/>
            <person name="Land M."/>
            <person name="Hauser L."/>
            <person name="Chang Y.J."/>
            <person name="Jeffries C.D."/>
            <person name="Bristow J."/>
            <person name="Eisen J.A."/>
            <person name="Markowitz V."/>
            <person name="Hugenholtz P."/>
            <person name="Kyrpides N.C."/>
            <person name="Klenk H.P."/>
        </authorList>
    </citation>
    <scope>NUCLEOTIDE SEQUENCE [LARGE SCALE GENOMIC DNA]</scope>
    <source>
        <strain evidence="12">DSM 44728 / CIP 108903 / NRRL B-16338 / NBRC 102104 / LLR-40K-21</strain>
    </source>
</reference>
<organism evidence="11 12">
    <name type="scientific">Stackebrandtia nassauensis (strain DSM 44728 / CIP 108903 / NRRL B-16338 / NBRC 102104 / LLR-40K-21)</name>
    <dbReference type="NCBI Taxonomy" id="446470"/>
    <lineage>
        <taxon>Bacteria</taxon>
        <taxon>Bacillati</taxon>
        <taxon>Actinomycetota</taxon>
        <taxon>Actinomycetes</taxon>
        <taxon>Glycomycetales</taxon>
        <taxon>Glycomycetaceae</taxon>
        <taxon>Stackebrandtia</taxon>
    </lineage>
</organism>
<proteinExistence type="inferred from homology"/>
<dbReference type="KEGG" id="sna:Snas_5291"/>
<evidence type="ECO:0000256" key="4">
    <source>
        <dbReference type="ARBA" id="ARBA00022475"/>
    </source>
</evidence>
<evidence type="ECO:0000259" key="10">
    <source>
        <dbReference type="PROSITE" id="PS50850"/>
    </source>
</evidence>
<dbReference type="InterPro" id="IPR036259">
    <property type="entry name" value="MFS_trans_sf"/>
</dbReference>
<evidence type="ECO:0000256" key="2">
    <source>
        <dbReference type="ARBA" id="ARBA00006523"/>
    </source>
</evidence>
<protein>
    <submittedName>
        <fullName evidence="11">Major facilitator superfamily MFS_1</fullName>
    </submittedName>
</protein>
<sequence>MVTDREYRRFLILFMVNGGASSAGMPLVSLFLTQELDASLAEVGVVTVAGLLVIVTGPVVGGLSDRMRSRSPLMVGLAVWMAAGWAVYPFVDVFWLAIAVQVVMLSWIGPLNAQIFASLSETLEERAAPNASTITSTLRGGYSLGFMIGPVVSTALVTLVDLRTAFALAVALYLVTATLGWRSPVAAKRARGDGEPKAKARNGSILPLLVFASGACLVMVGDMLRAVYLPIYVVEELGHSAAMFGALISVAAGLEILAFPLVGRLADRFGVRRVMMAGLGAGIAAHTVLATSSSLWQVWLFTVLTVVVFTVTMGLGVTYAQSLAPGQRGLAASMFFSAQTGAMPVSGIVTAAAVGSLGLPGIFWVPAGLCAVCLVALVLASRRTSRRPAAEAAAEPR</sequence>
<comment type="subcellular location">
    <subcellularLocation>
        <location evidence="1">Cell membrane</location>
        <topology evidence="1">Multi-pass membrane protein</topology>
    </subcellularLocation>
</comment>
<feature type="transmembrane region" description="Helical" evidence="9">
    <location>
        <begin position="274"/>
        <end position="292"/>
    </location>
</feature>
<dbReference type="PROSITE" id="PS50850">
    <property type="entry name" value="MFS"/>
    <property type="match status" value="1"/>
</dbReference>
<gene>
    <name evidence="11" type="ordered locus">Snas_5291</name>
</gene>
<feature type="domain" description="Major facilitator superfamily (MFS) profile" evidence="10">
    <location>
        <begin position="1"/>
        <end position="385"/>
    </location>
</feature>
<keyword evidence="8 9" id="KW-0472">Membrane</keyword>
<feature type="transmembrane region" description="Helical" evidence="9">
    <location>
        <begin position="203"/>
        <end position="221"/>
    </location>
</feature>
<evidence type="ECO:0000256" key="1">
    <source>
        <dbReference type="ARBA" id="ARBA00004651"/>
    </source>
</evidence>
<feature type="transmembrane region" description="Helical" evidence="9">
    <location>
        <begin position="241"/>
        <end position="262"/>
    </location>
</feature>
<dbReference type="InterPro" id="IPR020846">
    <property type="entry name" value="MFS_dom"/>
</dbReference>
<dbReference type="SUPFAM" id="SSF103473">
    <property type="entry name" value="MFS general substrate transporter"/>
    <property type="match status" value="1"/>
</dbReference>
<dbReference type="HOGENOM" id="CLU_686731_0_0_11"/>
<dbReference type="GO" id="GO:0022857">
    <property type="term" value="F:transmembrane transporter activity"/>
    <property type="evidence" value="ECO:0007669"/>
    <property type="project" value="InterPro"/>
</dbReference>
<evidence type="ECO:0000256" key="9">
    <source>
        <dbReference type="SAM" id="Phobius"/>
    </source>
</evidence>
<dbReference type="STRING" id="446470.Snas_5291"/>
<evidence type="ECO:0000313" key="11">
    <source>
        <dbReference type="EMBL" id="ADD44925.1"/>
    </source>
</evidence>
<feature type="transmembrane region" description="Helical" evidence="9">
    <location>
        <begin position="72"/>
        <end position="88"/>
    </location>
</feature>
<feature type="transmembrane region" description="Helical" evidence="9">
    <location>
        <begin position="332"/>
        <end position="355"/>
    </location>
</feature>